<dbReference type="AlphaFoldDB" id="A0A1G6RNI4"/>
<dbReference type="EMBL" id="FMZA01000029">
    <property type="protein sequence ID" value="SDD05555.1"/>
    <property type="molecule type" value="Genomic_DNA"/>
</dbReference>
<gene>
    <name evidence="1" type="ORF">SAMN04488112_12915</name>
</gene>
<dbReference type="Proteomes" id="UP000199387">
    <property type="component" value="Unassembled WGS sequence"/>
</dbReference>
<proteinExistence type="predicted"/>
<organism evidence="1 2">
    <name type="scientific">Melghirimyces thermohalophilus</name>
    <dbReference type="NCBI Taxonomy" id="1236220"/>
    <lineage>
        <taxon>Bacteria</taxon>
        <taxon>Bacillati</taxon>
        <taxon>Bacillota</taxon>
        <taxon>Bacilli</taxon>
        <taxon>Bacillales</taxon>
        <taxon>Thermoactinomycetaceae</taxon>
        <taxon>Melghirimyces</taxon>
    </lineage>
</organism>
<name>A0A1G6RNI4_9BACL</name>
<dbReference type="OrthoDB" id="2635740at2"/>
<dbReference type="RefSeq" id="WP_091573086.1">
    <property type="nucleotide sequence ID" value="NZ_FMZA01000029.1"/>
</dbReference>
<keyword evidence="2" id="KW-1185">Reference proteome</keyword>
<protein>
    <submittedName>
        <fullName evidence="1">Uncharacterized protein</fullName>
    </submittedName>
</protein>
<accession>A0A1G6RNI4</accession>
<evidence type="ECO:0000313" key="1">
    <source>
        <dbReference type="EMBL" id="SDD05555.1"/>
    </source>
</evidence>
<sequence>MDHLNGTPLVVEWIDGSKMEGVIDTIYETDNHLEMDEDGYREYIACLLRVKAILSQPAHSKIQLHSFVELSSIDPPSKIYLKEVPPIWDDRCMG</sequence>
<reference evidence="1 2" key="1">
    <citation type="submission" date="2016-10" db="EMBL/GenBank/DDBJ databases">
        <authorList>
            <person name="de Groot N.N."/>
        </authorList>
    </citation>
    <scope>NUCLEOTIDE SEQUENCE [LARGE SCALE GENOMIC DNA]</scope>
    <source>
        <strain evidence="1 2">DSM 45514</strain>
    </source>
</reference>
<dbReference type="STRING" id="1236220.SAMN04488112_12915"/>
<evidence type="ECO:0000313" key="2">
    <source>
        <dbReference type="Proteomes" id="UP000199387"/>
    </source>
</evidence>